<feature type="transmembrane region" description="Helical" evidence="1">
    <location>
        <begin position="462"/>
        <end position="482"/>
    </location>
</feature>
<feature type="transmembrane region" description="Helical" evidence="1">
    <location>
        <begin position="132"/>
        <end position="149"/>
    </location>
</feature>
<dbReference type="Proteomes" id="UP000018143">
    <property type="component" value="Unassembled WGS sequence"/>
</dbReference>
<name>T1DUY9_9HELI</name>
<evidence type="ECO:0000313" key="3">
    <source>
        <dbReference type="Proteomes" id="UP000018143"/>
    </source>
</evidence>
<feature type="transmembrane region" description="Helical" evidence="1">
    <location>
        <begin position="156"/>
        <end position="175"/>
    </location>
</feature>
<dbReference type="STRING" id="1325130.HFN_1906"/>
<feature type="transmembrane region" description="Helical" evidence="1">
    <location>
        <begin position="316"/>
        <end position="342"/>
    </location>
</feature>
<feature type="transmembrane region" description="Helical" evidence="1">
    <location>
        <begin position="181"/>
        <end position="201"/>
    </location>
</feature>
<keyword evidence="3" id="KW-1185">Reference proteome</keyword>
<organism evidence="2 3">
    <name type="scientific">Helicobacter fennelliae MRY12-0050</name>
    <dbReference type="NCBI Taxonomy" id="1325130"/>
    <lineage>
        <taxon>Bacteria</taxon>
        <taxon>Pseudomonadati</taxon>
        <taxon>Campylobacterota</taxon>
        <taxon>Epsilonproteobacteria</taxon>
        <taxon>Campylobacterales</taxon>
        <taxon>Helicobacteraceae</taxon>
        <taxon>Helicobacter</taxon>
    </lineage>
</organism>
<comment type="caution">
    <text evidence="2">The sequence shown here is derived from an EMBL/GenBank/DDBJ whole genome shotgun (WGS) entry which is preliminary data.</text>
</comment>
<dbReference type="AlphaFoldDB" id="T1DUY9"/>
<feature type="transmembrane region" description="Helical" evidence="1">
    <location>
        <begin position="251"/>
        <end position="269"/>
    </location>
</feature>
<keyword evidence="1" id="KW-0812">Transmembrane</keyword>
<reference evidence="2 3" key="1">
    <citation type="journal article" date="2013" name="Genome Announc.">
        <title>Draft Genome Sequence of Helicobacter fennelliae Strain MRY12-0050, Isolated from a Bacteremia Patient.</title>
        <authorList>
            <person name="Rimbara E."/>
            <person name="Matsui M."/>
            <person name="Mori S."/>
            <person name="Suzuki S."/>
            <person name="Suzuki M."/>
            <person name="Kim H."/>
            <person name="Sekizuka T."/>
            <person name="Kuroda M."/>
            <person name="Shibayama K."/>
        </authorList>
    </citation>
    <scope>NUCLEOTIDE SEQUENCE [LARGE SCALE GENOMIC DNA]</scope>
    <source>
        <strain evidence="2 3">MRY12-0050</strain>
    </source>
</reference>
<sequence>MWDFLGLGKRYCIDSSSGRILVFVLVLVTTTLSFYKNTFHIANKEWFNHFQKDTEASVIGKVLSDKYGLDTQGYGMVYPSQDSNPTYGNLDIYTMLKDNIKPQSMFIYRSSIGLQGYISSFVYHYFRLSDIVILNALVAFLAAFVVIIVSVLLGKIFGVMFGIVFFISLFFSPWVVCYGNNLYHCIFMWFVPAVFSFLLFLHIRSGLESKIYPNLDSASNTAVVGGGGILEPKNSQNKTYNNHNSKIKNNAYIIFLLSCYCVAIFMRCLCSYEYLTSIILFSLSVFFVAFLLSFVKAQTLSPQMKYIIFPLIPCKVAVRYIVILFVLGVFGFVLAFALHTYIRGNGDMLQGLKDIYQQDFLRRMIGGDSKNFDPAFAKSIESSVIDVVWQYFKYPSLTAFLPSNRAVFLLFICIDIVLIRYVITAKSLKILCSVMLICFALPALSWYVFGKAHSFIHTHMNYILWSFGFVATLFYIPVVAFFQRMATSKSSDK</sequence>
<feature type="transmembrane region" description="Helical" evidence="1">
    <location>
        <begin position="406"/>
        <end position="423"/>
    </location>
</feature>
<evidence type="ECO:0000313" key="2">
    <source>
        <dbReference type="EMBL" id="GAD18308.1"/>
    </source>
</evidence>
<proteinExistence type="predicted"/>
<evidence type="ECO:0000256" key="1">
    <source>
        <dbReference type="SAM" id="Phobius"/>
    </source>
</evidence>
<feature type="transmembrane region" description="Helical" evidence="1">
    <location>
        <begin position="275"/>
        <end position="295"/>
    </location>
</feature>
<dbReference type="eggNOG" id="ENOG502ZB2F">
    <property type="taxonomic scope" value="Bacteria"/>
</dbReference>
<feature type="transmembrane region" description="Helical" evidence="1">
    <location>
        <begin position="430"/>
        <end position="450"/>
    </location>
</feature>
<dbReference type="EMBL" id="BASD01000004">
    <property type="protein sequence ID" value="GAD18308.1"/>
    <property type="molecule type" value="Genomic_DNA"/>
</dbReference>
<gene>
    <name evidence="2" type="ORF">HFN_1906</name>
</gene>
<accession>T1DUY9</accession>
<keyword evidence="1" id="KW-1133">Transmembrane helix</keyword>
<keyword evidence="1" id="KW-0472">Membrane</keyword>
<feature type="transmembrane region" description="Helical" evidence="1">
    <location>
        <begin position="20"/>
        <end position="35"/>
    </location>
</feature>
<protein>
    <submittedName>
        <fullName evidence="2">Uncharacterized protein</fullName>
    </submittedName>
</protein>